<dbReference type="PANTHER" id="PTHR36924:SF1">
    <property type="entry name" value="ANTITOXIN HIGA-1"/>
    <property type="match status" value="1"/>
</dbReference>
<feature type="domain" description="HTH cro/C1-type" evidence="2">
    <location>
        <begin position="30"/>
        <end position="76"/>
    </location>
</feature>
<evidence type="ECO:0000313" key="4">
    <source>
        <dbReference type="Proteomes" id="UP000516349"/>
    </source>
</evidence>
<evidence type="ECO:0000313" key="3">
    <source>
        <dbReference type="EMBL" id="QNT79250.1"/>
    </source>
</evidence>
<dbReference type="KEGG" id="ebla:JGUZn3_20450"/>
<name>A0A7H1NTZ0_9PROT</name>
<evidence type="ECO:0000256" key="1">
    <source>
        <dbReference type="ARBA" id="ARBA00023125"/>
    </source>
</evidence>
<proteinExistence type="predicted"/>
<dbReference type="Pfam" id="PF01381">
    <property type="entry name" value="HTH_3"/>
    <property type="match status" value="1"/>
</dbReference>
<protein>
    <submittedName>
        <fullName evidence="3">Putative HTH-type transcriptional regulator YbaQ</fullName>
    </submittedName>
</protein>
<dbReference type="InterPro" id="IPR001387">
    <property type="entry name" value="Cro/C1-type_HTH"/>
</dbReference>
<dbReference type="EMBL" id="CP060244">
    <property type="protein sequence ID" value="QNT79250.1"/>
    <property type="molecule type" value="Genomic_DNA"/>
</dbReference>
<dbReference type="Proteomes" id="UP000516349">
    <property type="component" value="Chromosome"/>
</dbReference>
<dbReference type="PROSITE" id="PS50943">
    <property type="entry name" value="HTH_CROC1"/>
    <property type="match status" value="1"/>
</dbReference>
<dbReference type="RefSeq" id="WP_203413432.1">
    <property type="nucleotide sequence ID" value="NZ_CP060244.1"/>
</dbReference>
<dbReference type="InterPro" id="IPR013430">
    <property type="entry name" value="Toxin_antidote_HigA"/>
</dbReference>
<evidence type="ECO:0000259" key="2">
    <source>
        <dbReference type="PROSITE" id="PS50943"/>
    </source>
</evidence>
<dbReference type="NCBIfam" id="TIGR02607">
    <property type="entry name" value="antidote_HigA"/>
    <property type="match status" value="1"/>
</dbReference>
<accession>A0A7H1NTZ0</accession>
<sequence>MVNRQSLRAKNIEPTPPATLLTEIVIPASGCSKTEIAKRLGVSRQTLYDVLNKKNAVSPDLAARLGKLFGNGTGFWIRMQAEYDIWKADQNVDVSHIETLTIETLTAA</sequence>
<organism evidence="3 4">
    <name type="scientific">Entomobacter blattae</name>
    <dbReference type="NCBI Taxonomy" id="2762277"/>
    <lineage>
        <taxon>Bacteria</taxon>
        <taxon>Pseudomonadati</taxon>
        <taxon>Pseudomonadota</taxon>
        <taxon>Alphaproteobacteria</taxon>
        <taxon>Acetobacterales</taxon>
        <taxon>Acetobacteraceae</taxon>
        <taxon>Entomobacter</taxon>
    </lineage>
</organism>
<keyword evidence="4" id="KW-1185">Reference proteome</keyword>
<reference evidence="3 4" key="1">
    <citation type="submission" date="2020-08" db="EMBL/GenBank/DDBJ databases">
        <title>Complete genome sequence of Entomobacter blattae G55GP.</title>
        <authorList>
            <person name="Poehlein A."/>
            <person name="Guzman J."/>
            <person name="Daniel R."/>
            <person name="Vilcinskas A."/>
        </authorList>
    </citation>
    <scope>NUCLEOTIDE SEQUENCE [LARGE SCALE GENOMIC DNA]</scope>
    <source>
        <strain evidence="3 4">G55GP</strain>
    </source>
</reference>
<dbReference type="Gene3D" id="1.10.260.40">
    <property type="entry name" value="lambda repressor-like DNA-binding domains"/>
    <property type="match status" value="1"/>
</dbReference>
<dbReference type="InterPro" id="IPR010982">
    <property type="entry name" value="Lambda_DNA-bd_dom_sf"/>
</dbReference>
<dbReference type="AlphaFoldDB" id="A0A7H1NTZ0"/>
<dbReference type="GO" id="GO:0003677">
    <property type="term" value="F:DNA binding"/>
    <property type="evidence" value="ECO:0007669"/>
    <property type="project" value="UniProtKB-KW"/>
</dbReference>
<keyword evidence="1" id="KW-0238">DNA-binding</keyword>
<gene>
    <name evidence="3" type="primary">ybaQ</name>
    <name evidence="3" type="ORF">JGUZn3_20450</name>
</gene>
<dbReference type="PANTHER" id="PTHR36924">
    <property type="entry name" value="ANTITOXIN HIGA-1"/>
    <property type="match status" value="1"/>
</dbReference>
<dbReference type="SUPFAM" id="SSF47413">
    <property type="entry name" value="lambda repressor-like DNA-binding domains"/>
    <property type="match status" value="1"/>
</dbReference>